<dbReference type="GO" id="GO:0016020">
    <property type="term" value="C:membrane"/>
    <property type="evidence" value="ECO:0007669"/>
    <property type="project" value="UniProtKB-SubCell"/>
</dbReference>
<accession>A0A9N9L6Z4</accession>
<protein>
    <submittedName>
        <fullName evidence="5">Uncharacterized protein</fullName>
    </submittedName>
</protein>
<dbReference type="GO" id="GO:0004364">
    <property type="term" value="F:glutathione transferase activity"/>
    <property type="evidence" value="ECO:0007669"/>
    <property type="project" value="TreeGrafter"/>
</dbReference>
<dbReference type="GO" id="GO:0004602">
    <property type="term" value="F:glutathione peroxidase activity"/>
    <property type="evidence" value="ECO:0007669"/>
    <property type="project" value="TreeGrafter"/>
</dbReference>
<dbReference type="PANTHER" id="PTHR10250:SF26">
    <property type="entry name" value="GLUTATHIONE S-TRANSFERASE 3, MITOCHONDRIAL"/>
    <property type="match status" value="1"/>
</dbReference>
<organism evidence="5 6">
    <name type="scientific">Hymenoscyphus fraxineus</name>
    <dbReference type="NCBI Taxonomy" id="746836"/>
    <lineage>
        <taxon>Eukaryota</taxon>
        <taxon>Fungi</taxon>
        <taxon>Dikarya</taxon>
        <taxon>Ascomycota</taxon>
        <taxon>Pezizomycotina</taxon>
        <taxon>Leotiomycetes</taxon>
        <taxon>Helotiales</taxon>
        <taxon>Helotiaceae</taxon>
        <taxon>Hymenoscyphus</taxon>
    </lineage>
</organism>
<evidence type="ECO:0000256" key="4">
    <source>
        <dbReference type="ARBA" id="ARBA00023136"/>
    </source>
</evidence>
<dbReference type="PANTHER" id="PTHR10250">
    <property type="entry name" value="MICROSOMAL GLUTATHIONE S-TRANSFERASE"/>
    <property type="match status" value="1"/>
</dbReference>
<name>A0A9N9L6Z4_9HELO</name>
<evidence type="ECO:0000313" key="6">
    <source>
        <dbReference type="Proteomes" id="UP000696280"/>
    </source>
</evidence>
<dbReference type="SUPFAM" id="SSF161084">
    <property type="entry name" value="MAPEG domain-like"/>
    <property type="match status" value="1"/>
</dbReference>
<keyword evidence="6" id="KW-1185">Reference proteome</keyword>
<comment type="caution">
    <text evidence="5">The sequence shown here is derived from an EMBL/GenBank/DDBJ whole genome shotgun (WGS) entry which is preliminary data.</text>
</comment>
<reference evidence="5" key="1">
    <citation type="submission" date="2021-07" db="EMBL/GenBank/DDBJ databases">
        <authorList>
            <person name="Durling M."/>
        </authorList>
    </citation>
    <scope>NUCLEOTIDE SEQUENCE</scope>
</reference>
<evidence type="ECO:0000313" key="5">
    <source>
        <dbReference type="EMBL" id="CAG8960249.1"/>
    </source>
</evidence>
<keyword evidence="2" id="KW-0812">Transmembrane</keyword>
<evidence type="ECO:0000256" key="2">
    <source>
        <dbReference type="ARBA" id="ARBA00022692"/>
    </source>
</evidence>
<dbReference type="GO" id="GO:0005783">
    <property type="term" value="C:endoplasmic reticulum"/>
    <property type="evidence" value="ECO:0007669"/>
    <property type="project" value="TreeGrafter"/>
</dbReference>
<sequence>MATFTISSDYRYVLLAATLSTFVPSYHTHVTDAFRAKAGVQYPNAYASAAEAAVSTDKYRFNCAQKAHANFTENHTSFVCALLIAGLEYPKLSAVLGSLWSVARVLYLLGYTRKEHAENGKGRHWGTWWAFPHIILIGLAVASSLKVL</sequence>
<evidence type="ECO:0000256" key="1">
    <source>
        <dbReference type="ARBA" id="ARBA00004141"/>
    </source>
</evidence>
<dbReference type="AlphaFoldDB" id="A0A9N9L6Z4"/>
<dbReference type="Proteomes" id="UP000696280">
    <property type="component" value="Unassembled WGS sequence"/>
</dbReference>
<dbReference type="InterPro" id="IPR023352">
    <property type="entry name" value="MAPEG-like_dom_sf"/>
</dbReference>
<dbReference type="GO" id="GO:0005635">
    <property type="term" value="C:nuclear envelope"/>
    <property type="evidence" value="ECO:0007669"/>
    <property type="project" value="TreeGrafter"/>
</dbReference>
<proteinExistence type="predicted"/>
<dbReference type="OrthoDB" id="410651at2759"/>
<dbReference type="Pfam" id="PF01124">
    <property type="entry name" value="MAPEG"/>
    <property type="match status" value="1"/>
</dbReference>
<keyword evidence="3" id="KW-1133">Transmembrane helix</keyword>
<dbReference type="InterPro" id="IPR050997">
    <property type="entry name" value="MAPEG"/>
</dbReference>
<evidence type="ECO:0000256" key="3">
    <source>
        <dbReference type="ARBA" id="ARBA00022989"/>
    </source>
</evidence>
<dbReference type="EMBL" id="CAJVRL010000097">
    <property type="protein sequence ID" value="CAG8960249.1"/>
    <property type="molecule type" value="Genomic_DNA"/>
</dbReference>
<dbReference type="InterPro" id="IPR001129">
    <property type="entry name" value="Membr-assoc_MAPEG"/>
</dbReference>
<comment type="subcellular location">
    <subcellularLocation>
        <location evidence="1">Membrane</location>
        <topology evidence="1">Multi-pass membrane protein</topology>
    </subcellularLocation>
</comment>
<gene>
    <name evidence="5" type="ORF">HYFRA_00012769</name>
</gene>
<keyword evidence="4" id="KW-0472">Membrane</keyword>
<dbReference type="Gene3D" id="1.20.120.550">
    <property type="entry name" value="Membrane associated eicosanoid/glutathione metabolism-like domain"/>
    <property type="match status" value="1"/>
</dbReference>